<reference evidence="2 3" key="1">
    <citation type="submission" date="2020-10" db="EMBL/GenBank/DDBJ databases">
        <title>The Coptis chinensis genome and diversification of protoberbering-type alkaloids.</title>
        <authorList>
            <person name="Wang B."/>
            <person name="Shu S."/>
            <person name="Song C."/>
            <person name="Liu Y."/>
        </authorList>
    </citation>
    <scope>NUCLEOTIDE SEQUENCE [LARGE SCALE GENOMIC DNA]</scope>
    <source>
        <strain evidence="2">HL-2020</strain>
        <tissue evidence="2">Leaf</tissue>
    </source>
</reference>
<dbReference type="NCBIfam" id="TIGR01640">
    <property type="entry name" value="F_box_assoc_1"/>
    <property type="match status" value="1"/>
</dbReference>
<dbReference type="PANTHER" id="PTHR31672:SF13">
    <property type="entry name" value="F-BOX PROTEIN CPR30-LIKE"/>
    <property type="match status" value="1"/>
</dbReference>
<evidence type="ECO:0000259" key="1">
    <source>
        <dbReference type="Pfam" id="PF08268"/>
    </source>
</evidence>
<dbReference type="AlphaFoldDB" id="A0A835LT99"/>
<name>A0A835LT99_9MAGN</name>
<dbReference type="InterPro" id="IPR013187">
    <property type="entry name" value="F-box-assoc_dom_typ3"/>
</dbReference>
<proteinExistence type="predicted"/>
<dbReference type="OrthoDB" id="1306079at2759"/>
<protein>
    <recommendedName>
        <fullName evidence="1">F-box associated beta-propeller type 3 domain-containing protein</fullName>
    </recommendedName>
</protein>
<accession>A0A835LT99</accession>
<feature type="domain" description="F-box associated beta-propeller type 3" evidence="1">
    <location>
        <begin position="57"/>
        <end position="324"/>
    </location>
</feature>
<dbReference type="EMBL" id="JADFTS010000005">
    <property type="protein sequence ID" value="KAF9606745.1"/>
    <property type="molecule type" value="Genomic_DNA"/>
</dbReference>
<keyword evidence="3" id="KW-1185">Reference proteome</keyword>
<dbReference type="InterPro" id="IPR050796">
    <property type="entry name" value="SCF_F-box_component"/>
</dbReference>
<dbReference type="InterPro" id="IPR017451">
    <property type="entry name" value="F-box-assoc_interact_dom"/>
</dbReference>
<dbReference type="Pfam" id="PF08268">
    <property type="entry name" value="FBA_3"/>
    <property type="match status" value="1"/>
</dbReference>
<gene>
    <name evidence="2" type="ORF">IFM89_028121</name>
</gene>
<dbReference type="Proteomes" id="UP000631114">
    <property type="component" value="Unassembled WGS sequence"/>
</dbReference>
<dbReference type="PANTHER" id="PTHR31672">
    <property type="entry name" value="BNACNNG10540D PROTEIN"/>
    <property type="match status" value="1"/>
</dbReference>
<evidence type="ECO:0000313" key="3">
    <source>
        <dbReference type="Proteomes" id="UP000631114"/>
    </source>
</evidence>
<comment type="caution">
    <text evidence="2">The sequence shown here is derived from an EMBL/GenBank/DDBJ whole genome shotgun (WGS) entry which is preliminary data.</text>
</comment>
<sequence>MSAPSFVAMQLKQFTPILVVQNYLWFFSVYDDDAHLYTCDVMLLAVDGRNKIEPGRKQFTMSFMPDSYDKPSLIASFYGFLLFRSRGHALYIWNPVTQEQVTVTAPKIGIFKYEDCGLFFHTPTSEYRILYTRRYNTAGHNKFYVLSLRTTVLRKISNCTVSPCTCRPPIILNDRLHWMAAFEAPCWGQEFPTCLESILLFKMESEELITIPHPGSPCCSKERHGTMQLLEMEGQLGLCDFSVSTAEFYLWVMEDYLNQVWIKRHIISLKPLTSEVCLRSNYDHTFPVEVFNVHHDELLLICGSPKRCHYYDLKLKIFRKVGRQHFLNGSGLSRVVPHTNTLASLHTNSFISWKVDPER</sequence>
<evidence type="ECO:0000313" key="2">
    <source>
        <dbReference type="EMBL" id="KAF9606745.1"/>
    </source>
</evidence>
<organism evidence="2 3">
    <name type="scientific">Coptis chinensis</name>
    <dbReference type="NCBI Taxonomy" id="261450"/>
    <lineage>
        <taxon>Eukaryota</taxon>
        <taxon>Viridiplantae</taxon>
        <taxon>Streptophyta</taxon>
        <taxon>Embryophyta</taxon>
        <taxon>Tracheophyta</taxon>
        <taxon>Spermatophyta</taxon>
        <taxon>Magnoliopsida</taxon>
        <taxon>Ranunculales</taxon>
        <taxon>Ranunculaceae</taxon>
        <taxon>Coptidoideae</taxon>
        <taxon>Coptis</taxon>
    </lineage>
</organism>